<name>A0A4Q7PNW5_9FIRM</name>
<keyword evidence="2" id="KW-1185">Reference proteome</keyword>
<comment type="caution">
    <text evidence="1">The sequence shown here is derived from an EMBL/GenBank/DDBJ whole genome shotgun (WGS) entry which is preliminary data.</text>
</comment>
<accession>A0A4Q7PNW5</accession>
<sequence length="162" mass="18266">MKRFWVTISCSIITILLMGTIVLADVPEYQVGDVIEPPYPVIIVEGDYASSDYYQITRDIISDGWSKIQLYGSLRVLLASSTLLHEAKPQITNEMFLVKYDPGTNKSTVIEGPYRYHAYNAGYNRCEKIVDVGSTGYYYTLTYHTVGTETKVSQSPAIHVTY</sequence>
<dbReference type="AlphaFoldDB" id="A0A4Q7PNW5"/>
<protein>
    <submittedName>
        <fullName evidence="1">Uncharacterized protein</fullName>
    </submittedName>
</protein>
<gene>
    <name evidence="1" type="ORF">EV209_0791</name>
</gene>
<evidence type="ECO:0000313" key="2">
    <source>
        <dbReference type="Proteomes" id="UP000292927"/>
    </source>
</evidence>
<organism evidence="1 2">
    <name type="scientific">Cuneatibacter caecimuris</name>
    <dbReference type="NCBI Taxonomy" id="1796618"/>
    <lineage>
        <taxon>Bacteria</taxon>
        <taxon>Bacillati</taxon>
        <taxon>Bacillota</taxon>
        <taxon>Clostridia</taxon>
        <taxon>Lachnospirales</taxon>
        <taxon>Lachnospiraceae</taxon>
        <taxon>Cuneatibacter</taxon>
    </lineage>
</organism>
<dbReference type="EMBL" id="SGXF01000001">
    <property type="protein sequence ID" value="RZT02669.1"/>
    <property type="molecule type" value="Genomic_DNA"/>
</dbReference>
<dbReference type="Proteomes" id="UP000292927">
    <property type="component" value="Unassembled WGS sequence"/>
</dbReference>
<evidence type="ECO:0000313" key="1">
    <source>
        <dbReference type="EMBL" id="RZT02669.1"/>
    </source>
</evidence>
<proteinExistence type="predicted"/>
<dbReference type="RefSeq" id="WP_130433241.1">
    <property type="nucleotide sequence ID" value="NZ_SGXF01000001.1"/>
</dbReference>
<reference evidence="1 2" key="1">
    <citation type="submission" date="2019-02" db="EMBL/GenBank/DDBJ databases">
        <title>Genomic Encyclopedia of Type Strains, Phase IV (KMG-IV): sequencing the most valuable type-strain genomes for metagenomic binning, comparative biology and taxonomic classification.</title>
        <authorList>
            <person name="Goeker M."/>
        </authorList>
    </citation>
    <scope>NUCLEOTIDE SEQUENCE [LARGE SCALE GENOMIC DNA]</scope>
    <source>
        <strain evidence="1 2">DSM 29486</strain>
    </source>
</reference>